<dbReference type="RefSeq" id="WP_316760801.1">
    <property type="nucleotide sequence ID" value="NZ_BAABAK010000005.1"/>
</dbReference>
<feature type="transmembrane region" description="Helical" evidence="1">
    <location>
        <begin position="7"/>
        <end position="25"/>
    </location>
</feature>
<keyword evidence="1" id="KW-0472">Membrane</keyword>
<dbReference type="Pfam" id="PF04173">
    <property type="entry name" value="DoxD"/>
    <property type="match status" value="1"/>
</dbReference>
<feature type="transmembrane region" description="Helical" evidence="1">
    <location>
        <begin position="117"/>
        <end position="137"/>
    </location>
</feature>
<evidence type="ECO:0000256" key="1">
    <source>
        <dbReference type="SAM" id="Phobius"/>
    </source>
</evidence>
<evidence type="ECO:0000259" key="2">
    <source>
        <dbReference type="Pfam" id="PF04173"/>
    </source>
</evidence>
<feature type="transmembrane region" description="Helical" evidence="1">
    <location>
        <begin position="65"/>
        <end position="85"/>
    </location>
</feature>
<keyword evidence="4" id="KW-1185">Reference proteome</keyword>
<accession>A0ABP7P9N5</accession>
<proteinExistence type="predicted"/>
<dbReference type="InterPro" id="IPR007301">
    <property type="entry name" value="DoxD"/>
</dbReference>
<feature type="transmembrane region" description="Helical" evidence="1">
    <location>
        <begin position="92"/>
        <end position="111"/>
    </location>
</feature>
<sequence>MKNQLNYAQLFLRFALGIAFIYAVIDRLGWLGPADGKNIAWGNWQSFLDYTHILVPFLSRSLSDILGLIATVSEAVFGILLIIGFKTRLSAIGSFALLLGFALCMAISLGLKAPFNYSVFSASAGALLLSTTSVYKWSIDNLLIKNK</sequence>
<dbReference type="EMBL" id="BAABAK010000005">
    <property type="protein sequence ID" value="GAA3962025.1"/>
    <property type="molecule type" value="Genomic_DNA"/>
</dbReference>
<protein>
    <recommendedName>
        <fullName evidence="2">TQO small subunit DoxD domain-containing protein</fullName>
    </recommendedName>
</protein>
<evidence type="ECO:0000313" key="3">
    <source>
        <dbReference type="EMBL" id="GAA3962025.1"/>
    </source>
</evidence>
<name>A0ABP7P9N5_9SPHI</name>
<gene>
    <name evidence="3" type="ORF">GCM10022246_14030</name>
</gene>
<keyword evidence="1" id="KW-0812">Transmembrane</keyword>
<dbReference type="Proteomes" id="UP001501081">
    <property type="component" value="Unassembled WGS sequence"/>
</dbReference>
<comment type="caution">
    <text evidence="3">The sequence shown here is derived from an EMBL/GenBank/DDBJ whole genome shotgun (WGS) entry which is preliminary data.</text>
</comment>
<organism evidence="3 4">
    <name type="scientific">Pedobacter ginsengiterrae</name>
    <dbReference type="NCBI Taxonomy" id="871696"/>
    <lineage>
        <taxon>Bacteria</taxon>
        <taxon>Pseudomonadati</taxon>
        <taxon>Bacteroidota</taxon>
        <taxon>Sphingobacteriia</taxon>
        <taxon>Sphingobacteriales</taxon>
        <taxon>Sphingobacteriaceae</taxon>
        <taxon>Pedobacter</taxon>
    </lineage>
</organism>
<feature type="domain" description="TQO small subunit DoxD" evidence="2">
    <location>
        <begin position="10"/>
        <end position="145"/>
    </location>
</feature>
<keyword evidence="1" id="KW-1133">Transmembrane helix</keyword>
<evidence type="ECO:0000313" key="4">
    <source>
        <dbReference type="Proteomes" id="UP001501081"/>
    </source>
</evidence>
<reference evidence="4" key="1">
    <citation type="journal article" date="2019" name="Int. J. Syst. Evol. Microbiol.">
        <title>The Global Catalogue of Microorganisms (GCM) 10K type strain sequencing project: providing services to taxonomists for standard genome sequencing and annotation.</title>
        <authorList>
            <consortium name="The Broad Institute Genomics Platform"/>
            <consortium name="The Broad Institute Genome Sequencing Center for Infectious Disease"/>
            <person name="Wu L."/>
            <person name="Ma J."/>
        </authorList>
    </citation>
    <scope>NUCLEOTIDE SEQUENCE [LARGE SCALE GENOMIC DNA]</scope>
    <source>
        <strain evidence="4">JCM 17338</strain>
    </source>
</reference>